<feature type="compositionally biased region" description="Basic and acidic residues" evidence="1">
    <location>
        <begin position="120"/>
        <end position="130"/>
    </location>
</feature>
<reference evidence="2" key="1">
    <citation type="journal article" date="2023" name="G3 (Bethesda)">
        <title>Whole genome assembly and annotation of the endangered Caribbean coral Acropora cervicornis.</title>
        <authorList>
            <person name="Selwyn J.D."/>
            <person name="Vollmer S.V."/>
        </authorList>
    </citation>
    <scope>NUCLEOTIDE SEQUENCE</scope>
    <source>
        <strain evidence="2">K2</strain>
    </source>
</reference>
<dbReference type="InterPro" id="IPR029165">
    <property type="entry name" value="SASRP1"/>
</dbReference>
<name>A0AAD9Q9S6_ACRCE</name>
<keyword evidence="3" id="KW-1185">Reference proteome</keyword>
<dbReference type="Proteomes" id="UP001249851">
    <property type="component" value="Unassembled WGS sequence"/>
</dbReference>
<protein>
    <submittedName>
        <fullName evidence="2">Spermatogenesis-associated serine-rich protein 1</fullName>
    </submittedName>
</protein>
<evidence type="ECO:0000256" key="1">
    <source>
        <dbReference type="SAM" id="MobiDB-lite"/>
    </source>
</evidence>
<feature type="region of interest" description="Disordered" evidence="1">
    <location>
        <begin position="94"/>
        <end position="136"/>
    </location>
</feature>
<gene>
    <name evidence="2" type="ORF">P5673_020443</name>
</gene>
<feature type="compositionally biased region" description="Polar residues" evidence="1">
    <location>
        <begin position="105"/>
        <end position="119"/>
    </location>
</feature>
<organism evidence="2 3">
    <name type="scientific">Acropora cervicornis</name>
    <name type="common">Staghorn coral</name>
    <dbReference type="NCBI Taxonomy" id="6130"/>
    <lineage>
        <taxon>Eukaryota</taxon>
        <taxon>Metazoa</taxon>
        <taxon>Cnidaria</taxon>
        <taxon>Anthozoa</taxon>
        <taxon>Hexacorallia</taxon>
        <taxon>Scleractinia</taxon>
        <taxon>Astrocoeniina</taxon>
        <taxon>Acroporidae</taxon>
        <taxon>Acropora</taxon>
    </lineage>
</organism>
<evidence type="ECO:0000313" key="3">
    <source>
        <dbReference type="Proteomes" id="UP001249851"/>
    </source>
</evidence>
<reference evidence="2" key="2">
    <citation type="journal article" date="2023" name="Science">
        <title>Genomic signatures of disease resistance in endangered staghorn corals.</title>
        <authorList>
            <person name="Vollmer S.V."/>
            <person name="Selwyn J.D."/>
            <person name="Despard B.A."/>
            <person name="Roesel C.L."/>
        </authorList>
    </citation>
    <scope>NUCLEOTIDE SEQUENCE</scope>
    <source>
        <strain evidence="2">K2</strain>
    </source>
</reference>
<feature type="compositionally biased region" description="Basic and acidic residues" evidence="1">
    <location>
        <begin position="94"/>
        <end position="104"/>
    </location>
</feature>
<dbReference type="Pfam" id="PF15160">
    <property type="entry name" value="SASRP1"/>
    <property type="match status" value="1"/>
</dbReference>
<dbReference type="PANTHER" id="PTHR35845:SF1">
    <property type="entry name" value="SPERMATOGENESIS-ASSOCIATED SERINE-RICH PROTEIN 1"/>
    <property type="match status" value="1"/>
</dbReference>
<proteinExistence type="predicted"/>
<sequence length="288" mass="32842">MAKTLEEAPCSRAMDNLPPLNQSVKPYYKDGQGSKSIGEPEWRPHPKNALSVPNRLNNSVRGGNGLDWFSRIRCAPQEDYTHPRSSLTKEKEVFHHLQSTDDKASQSTLHETEGNPTRNFSHDPIEHDTSDDFNQNDMRRPMEISLRMSLGAKRKECLIRVLFLDVTTKVTQKMAELCTEYPFLKVIARSGNGVPAASPGDKSYEVPEYSHEFHKHGSTRPVISFGGSLHYIPDTFVPLQDLPLKPRILFEEKEKIKLKQQEIEEVEDLDNWRPSDPLIPTLQTEIVK</sequence>
<dbReference type="PANTHER" id="PTHR35845">
    <property type="entry name" value="SPERMATOGENESIS-ASSOCIATED SERINE-RICH PROTEIN 1"/>
    <property type="match status" value="1"/>
</dbReference>
<dbReference type="EMBL" id="JARQWQ010000050">
    <property type="protein sequence ID" value="KAK2557340.1"/>
    <property type="molecule type" value="Genomic_DNA"/>
</dbReference>
<feature type="region of interest" description="Disordered" evidence="1">
    <location>
        <begin position="1"/>
        <end position="56"/>
    </location>
</feature>
<comment type="caution">
    <text evidence="2">The sequence shown here is derived from an EMBL/GenBank/DDBJ whole genome shotgun (WGS) entry which is preliminary data.</text>
</comment>
<accession>A0AAD9Q9S6</accession>
<dbReference type="AlphaFoldDB" id="A0AAD9Q9S6"/>
<evidence type="ECO:0000313" key="2">
    <source>
        <dbReference type="EMBL" id="KAK2557340.1"/>
    </source>
</evidence>